<dbReference type="InterPro" id="IPR005531">
    <property type="entry name" value="Asp23"/>
</dbReference>
<evidence type="ECO:0000256" key="2">
    <source>
        <dbReference type="SAM" id="MobiDB-lite"/>
    </source>
</evidence>
<reference evidence="3" key="2">
    <citation type="submission" date="2021-04" db="EMBL/GenBank/DDBJ databases">
        <authorList>
            <person name="Gilroy R."/>
        </authorList>
    </citation>
    <scope>NUCLEOTIDE SEQUENCE</scope>
    <source>
        <strain evidence="3">5790</strain>
    </source>
</reference>
<organism evidence="3 4">
    <name type="scientific">Candidatus Monoglobus merdigallinarum</name>
    <dbReference type="NCBI Taxonomy" id="2838698"/>
    <lineage>
        <taxon>Bacteria</taxon>
        <taxon>Bacillati</taxon>
        <taxon>Bacillota</taxon>
        <taxon>Clostridia</taxon>
        <taxon>Monoglobales</taxon>
        <taxon>Monoglobaceae</taxon>
        <taxon>Monoglobus</taxon>
    </lineage>
</organism>
<name>A0A9D1TL73_9FIRM</name>
<feature type="compositionally biased region" description="Acidic residues" evidence="2">
    <location>
        <begin position="136"/>
        <end position="165"/>
    </location>
</feature>
<proteinExistence type="inferred from homology"/>
<sequence>MAEQKITDNNVEQFGNVNISNDVVSIVASLAASSVKGVSGMVSSISGGIAELLGKKNMSKGVKVSVSDKEVTLDLAIIVEYGAKIPDVAWEIQEKVKSEVEAMTGLSVMAVNVSVEGVNVPRSDGDKIPPKNIGDVSDEAQEAEAAQEADTDAEPDNEGQSEPDNEQASGQDVNKETEPAAEDEPNAEADEGSIEL</sequence>
<reference evidence="3" key="1">
    <citation type="journal article" date="2021" name="PeerJ">
        <title>Extensive microbial diversity within the chicken gut microbiome revealed by metagenomics and culture.</title>
        <authorList>
            <person name="Gilroy R."/>
            <person name="Ravi A."/>
            <person name="Getino M."/>
            <person name="Pursley I."/>
            <person name="Horton D.L."/>
            <person name="Alikhan N.F."/>
            <person name="Baker D."/>
            <person name="Gharbi K."/>
            <person name="Hall N."/>
            <person name="Watson M."/>
            <person name="Adriaenssens E.M."/>
            <person name="Foster-Nyarko E."/>
            <person name="Jarju S."/>
            <person name="Secka A."/>
            <person name="Antonio M."/>
            <person name="Oren A."/>
            <person name="Chaudhuri R.R."/>
            <person name="La Ragione R."/>
            <person name="Hildebrand F."/>
            <person name="Pallen M.J."/>
        </authorList>
    </citation>
    <scope>NUCLEOTIDE SEQUENCE</scope>
    <source>
        <strain evidence="3">5790</strain>
    </source>
</reference>
<comment type="caution">
    <text evidence="3">The sequence shown here is derived from an EMBL/GenBank/DDBJ whole genome shotgun (WGS) entry which is preliminary data.</text>
</comment>
<dbReference type="PANTHER" id="PTHR34297">
    <property type="entry name" value="HYPOTHETICAL CYTOSOLIC PROTEIN-RELATED"/>
    <property type="match status" value="1"/>
</dbReference>
<feature type="region of interest" description="Disordered" evidence="2">
    <location>
        <begin position="119"/>
        <end position="196"/>
    </location>
</feature>
<feature type="compositionally biased region" description="Acidic residues" evidence="2">
    <location>
        <begin position="179"/>
        <end position="196"/>
    </location>
</feature>
<dbReference type="AlphaFoldDB" id="A0A9D1TL73"/>
<dbReference type="Proteomes" id="UP000824162">
    <property type="component" value="Unassembled WGS sequence"/>
</dbReference>
<protein>
    <submittedName>
        <fullName evidence="3">Asp23/Gls24 family envelope stress response protein</fullName>
    </submittedName>
</protein>
<evidence type="ECO:0000313" key="3">
    <source>
        <dbReference type="EMBL" id="HIV85231.1"/>
    </source>
</evidence>
<comment type="similarity">
    <text evidence="1">Belongs to the asp23 family.</text>
</comment>
<gene>
    <name evidence="3" type="ORF">H9900_00290</name>
</gene>
<evidence type="ECO:0000313" key="4">
    <source>
        <dbReference type="Proteomes" id="UP000824162"/>
    </source>
</evidence>
<dbReference type="EMBL" id="DXIJ01000003">
    <property type="protein sequence ID" value="HIV85231.1"/>
    <property type="molecule type" value="Genomic_DNA"/>
</dbReference>
<dbReference type="Pfam" id="PF03780">
    <property type="entry name" value="Asp23"/>
    <property type="match status" value="1"/>
</dbReference>
<evidence type="ECO:0000256" key="1">
    <source>
        <dbReference type="ARBA" id="ARBA00005721"/>
    </source>
</evidence>
<accession>A0A9D1TL73</accession>